<sequence>MNKSYISVWNDVTRTWVAAPETAKARGRATASSTTIPADAGVENRPATVLQAAFMPIALAIGAMGMSMLPGTAAAEATTGNGGLELCPGQMGTAGMGSAWGPLSSTVGMMSCSPIGTGDQGMSFSLNNGAADNGAWGYADNAITARVTGYADGRLELVGQGGISVLNTMNMNGNKITGLAAGNVSSSSSDAINGAQLYQYTRYFQANSPSSEPASSALATGASSVASGPYAIALGGHSSAYGANTVALASNSVALGAGSVASRSDSVSVGYLSADGVSQYTRQITNVTAGAAGTDAVNVNQLNAAIASVNGGGGGLADNAVVYDSSAAALITLKGTKGTKITNLTAGDISSGWSTDAVNGSQLYQTNQNVANVANNVANVAGNLANVTNVVNNIVNNGIAGNPLVVAYDSSARDIVTLGGTTQTAAVKLTNVAAGDISSGTSTDAVNGGQLYTTNQNLNALANNVSSAVINIYNHGVKYFHTNSTLADSSVIGAESVAIGGQAIASADNSVAIGSNSVADRANAVSIGSTTSQRQIINVAAGTQDTDAVNLRQMTAAINAAAGGGSPDAVVYDSSAHTKLTLGGTAATTAAGLTNVAAGQVTSSSKDAVNGSQLYNTASSVANALGGGVTVKNDGTITAPAYAISDTTYSNVGDALNALSTTTGDLVNASQYIKVVSGARAAQATGAESIAIGGSAMATGSSSVAIGSGASAKFANSTAIGVNAVTDAANTVSVGSRGAETRITHVANGVDGTDAATVAQLSALQTQLLQAQRQSGGLKSTLLGATVPVTNYIAVSANVTTGSNTSASSDLNAMAIGPVASAAGIDALAVGAGSIAGADGATAVGTRAQIASVNSTAVGTGATVGALSDNSVAIGYNSYARGIGAMGMGSYASASGAGSVAIGYNTFVNPSATNGMALGMNASVSAVNGVAIGYNSIADRANAVSVGSSLQKSQIINVAAGTSGTDAVNVTQLSGVTSAIGGGAAVNSDGTIKKPSFTIGGQTYTDVGSAIAAVSNGTSNGVQYDTTSRTKVTLGGVGASTAVALTNVANGVAASDAVNVAQLQAMGGTFNSSGVVTNAFVAYDDTTSGKVTLKGTGGTTITNLKAAAVTASSTDAVNGSQLYQTNANVANVAGDVVNVTNTVNNIVNGGGIKYFHTNSTLADSSATGTNSVAIGGAASASASNSVALGSNSVASRANAVSVGAAGSERQIINVANGTNGTDAVNVQQLQAMGGTFNSSGVVTNAFVAYDDTTKSKVTLGGTGATKAVTLTNVANGVATSDAVNVAQLQAMGGTFNSSGVVTNAFVAYDDTTSGKVTLKGTGGTTITNLKAAAVTASSTDAVNGSQLYQTNANVANVAGDVVNVTNTVNNIVNGGGIKYFHTNSTLADSSATGTNSVAIGGAASASASNSVALGSNSVASRANAVSVGAAGSERQIINVANGTNGTDAVNVQQLQAMGGTFNSSGVVTNAFVAYDDTTKSKVTLGGAGSTKAVTLTNVANGVATSDAVNVAQLQAMGGTFNSSGVVTNAFVAYDDTTKSKVTLGGTGSTKAVTLTNVANGVATSDAVNVAQLQAMGGTFNSSGVVTNAFVAYDDTTKSKVTLGGAGSSTAVALTNLVAGQITSSSRDAVNGSQLYGTANSVAQALGGGAAVSKDGTISAPGYLISGTTYNDAGSAFGAIDGQLASINENYASNLKYVKVVSTQSAAQASGREAIAIGGSAMATGDSALAIGSGASAKYANSTAIGVNAVTDAANTVSVGSRGAEMRITHVANGVATTDAATVGQLAALQTQLTQATQQSTGLRSMLLGAAVPVTSYIAVSSNVTTGANTSASTDMNAMAIGPVASAAGVDALALGAGSIAGASESTAIGARAQIASDFSTAIGAGATIASHVDNSVAIGYNSYVSGVDGMALGAAASASGSNSVAIGYNTFVAPSATNGVAMGTGASASAANAVAIGYNAVADRANAVSVGSSTQQSQIINVAPGTKNTDAVNLAQMNTAIAAVAGGGAPNAVVYDTSLHTKVTLNSAGAPVTVSNVADGVANNDAVNVEQLKAMGATIGTSGNVTNAFVAYDSTSKNQVTFGGTASTTPVVLANVGAGLVTSSSTQAINGSQLYGAMSSTAAALGGGSSVAANGTITKPSYQVNGGTYNDVGAALIAAASANGTGSPDAVLYDTSAHTSVSLGVTGSPVKVSNVADGVANNDAVNVAQLKAMGATIGTSGNVTNAFVAYDDTSRTKVTFGLGGSTTPVILSNVGSGQVSSSSTQAINGSQLYGAMSSTAAALGGSSSVTANGAISKPAYSLDGQTFTDVGAALTAVNAKAATGSVNGVVYDSSAHDKLTLGGVGSTIPVTLANVADAMSDDQAVNLKQLKAAGLNVDPTGNVTNSFVAYDNATKATVTFNAGGAPTQLKNVAAGTDGTDAVNVNQMQTYVDQKTGGGGNATNAVSYDDASRTQVTLGGAGSATPVTLTNVADGKNATDAVSYGQFSALENTVKNISDTGSTYVNINNPGSNGTAAVASGTDSIAIGNGAVASGSESIAIGKNTKTTGDSSVAMGSGASATNANAVALGANSTTDRDNTVSVGSTGAERQITNVAAGTQATDAVNVGQLNNAMGNMSNTINNVDRSAAKGIAAASALNIVTPYLPGRTTLNAGVANYRGYQAVGLGVSRWNEKGTVNYNLGVSTSGGNSTIVRAGIGIVLGN</sequence>
<keyword evidence="16" id="KW-1185">Reference proteome</keyword>
<evidence type="ECO:0000313" key="16">
    <source>
        <dbReference type="Proteomes" id="UP001185254"/>
    </source>
</evidence>
<keyword evidence="9" id="KW-0472">Membrane</keyword>
<dbReference type="Gene3D" id="2.60.40.4050">
    <property type="match status" value="4"/>
</dbReference>
<feature type="domain" description="Trimeric autotransporter adhesin YadA-like head" evidence="12">
    <location>
        <begin position="2518"/>
        <end position="2544"/>
    </location>
</feature>
<keyword evidence="10" id="KW-0998">Cell outer membrane</keyword>
<feature type="domain" description="Trimeric autotransporter adhesin YadA-like stalk" evidence="13">
    <location>
        <begin position="2034"/>
        <end position="2073"/>
    </location>
</feature>
<feature type="domain" description="Trimeric autotransporter adhesin YadA-like stalk" evidence="13">
    <location>
        <begin position="2252"/>
        <end position="2293"/>
    </location>
</feature>
<evidence type="ECO:0000259" key="12">
    <source>
        <dbReference type="Pfam" id="PF05658"/>
    </source>
</evidence>
<feature type="domain" description="Trimeric autotransporter adhesin YadA-like head" evidence="12">
    <location>
        <begin position="493"/>
        <end position="517"/>
    </location>
</feature>
<evidence type="ECO:0000256" key="9">
    <source>
        <dbReference type="ARBA" id="ARBA00023136"/>
    </source>
</evidence>
<feature type="domain" description="Trimeric autotransporter adhesin YadA-like head" evidence="12">
    <location>
        <begin position="716"/>
        <end position="736"/>
    </location>
</feature>
<dbReference type="InterPro" id="IPR011049">
    <property type="entry name" value="Serralysin-like_metalloprot_C"/>
</dbReference>
<dbReference type="InterPro" id="IPR024973">
    <property type="entry name" value="ESPR"/>
</dbReference>
<name>A0ABU1L5C4_9BURK</name>
<evidence type="ECO:0000256" key="7">
    <source>
        <dbReference type="ARBA" id="ARBA00022729"/>
    </source>
</evidence>
<evidence type="ECO:0000256" key="1">
    <source>
        <dbReference type="ARBA" id="ARBA00004241"/>
    </source>
</evidence>
<dbReference type="InterPro" id="IPR008635">
    <property type="entry name" value="Coiled_stalk_dom"/>
</dbReference>
<dbReference type="Pfam" id="PF05658">
    <property type="entry name" value="YadA_head"/>
    <property type="match status" value="18"/>
</dbReference>
<feature type="domain" description="Trimeric autotransporter adhesin YadA-like stalk" evidence="13">
    <location>
        <begin position="594"/>
        <end position="634"/>
    </location>
</feature>
<feature type="domain" description="Trimeric autotransporter adhesin YadA-like stalk" evidence="13">
    <location>
        <begin position="1554"/>
        <end position="1592"/>
    </location>
</feature>
<dbReference type="RefSeq" id="WP_310069804.1">
    <property type="nucleotide sequence ID" value="NZ_JAVDQN010000005.1"/>
</dbReference>
<accession>A0ABU1L5C4</accession>
<feature type="domain" description="Trimeric autotransporter adhesin YadA-like stalk" evidence="13">
    <location>
        <begin position="428"/>
        <end position="471"/>
    </location>
</feature>
<feature type="domain" description="Trimeric autotransporter adhesin YadA-like head" evidence="12">
    <location>
        <begin position="1391"/>
        <end position="1417"/>
    </location>
</feature>
<feature type="domain" description="Trimeric autotransporter adhesin YadA-like stalk" evidence="13">
    <location>
        <begin position="1270"/>
        <end position="1308"/>
    </location>
</feature>
<feature type="domain" description="Trimeric autotransporter adhesin YadA-like stalk" evidence="13">
    <location>
        <begin position="340"/>
        <end position="384"/>
    </location>
</feature>
<dbReference type="Pfam" id="PF05662">
    <property type="entry name" value="YadA_stalk"/>
    <property type="match status" value="26"/>
</dbReference>
<feature type="domain" description="Trimeric autotransporter adhesin YadA-like stalk" evidence="13">
    <location>
        <begin position="1046"/>
        <end position="1083"/>
    </location>
</feature>
<feature type="domain" description="Trimeric autotransporter adhesin YadA-like head" evidence="12">
    <location>
        <begin position="812"/>
        <end position="834"/>
    </location>
</feature>
<feature type="domain" description="Trimeric autotransporter adhesin YadA-like stalk" evidence="13">
    <location>
        <begin position="2409"/>
        <end position="2449"/>
    </location>
</feature>
<evidence type="ECO:0000256" key="5">
    <source>
        <dbReference type="ARBA" id="ARBA00022452"/>
    </source>
</evidence>
<protein>
    <submittedName>
        <fullName evidence="15">Autotransporter adhesin</fullName>
    </submittedName>
</protein>
<evidence type="ECO:0000256" key="3">
    <source>
        <dbReference type="ARBA" id="ARBA00005848"/>
    </source>
</evidence>
<dbReference type="Gene3D" id="1.20.5.170">
    <property type="match status" value="5"/>
</dbReference>
<dbReference type="Gene3D" id="6.10.250.2040">
    <property type="match status" value="10"/>
</dbReference>
<evidence type="ECO:0000256" key="6">
    <source>
        <dbReference type="ARBA" id="ARBA00022692"/>
    </source>
</evidence>
<dbReference type="EMBL" id="JAVDQN010000005">
    <property type="protein sequence ID" value="MDR6378373.1"/>
    <property type="molecule type" value="Genomic_DNA"/>
</dbReference>
<feature type="domain" description="Trimeric autotransporter adhesin YadA-like head" evidence="12">
    <location>
        <begin position="226"/>
        <end position="248"/>
    </location>
</feature>
<keyword evidence="5" id="KW-1134">Transmembrane beta strand</keyword>
<dbReference type="Pfam" id="PF13018">
    <property type="entry name" value="ESPR"/>
    <property type="match status" value="1"/>
</dbReference>
<feature type="domain" description="Trimeric autotransporter adhesin YadA-like stalk" evidence="13">
    <location>
        <begin position="2191"/>
        <end position="2231"/>
    </location>
</feature>
<evidence type="ECO:0000259" key="11">
    <source>
        <dbReference type="Pfam" id="PF03895"/>
    </source>
</evidence>
<feature type="domain" description="Trimeric autotransporter adhesin YadA-like head" evidence="12">
    <location>
        <begin position="1905"/>
        <end position="1930"/>
    </location>
</feature>
<feature type="domain" description="Trimeric autotransporter adhesin YadA-like head" evidence="12">
    <location>
        <begin position="1166"/>
        <end position="1192"/>
    </location>
</feature>
<feature type="domain" description="Trimeric autotransporter adhesin YadA-like stalk" evidence="13">
    <location>
        <begin position="535"/>
        <end position="566"/>
    </location>
</feature>
<gene>
    <name evidence="15" type="ORF">J2776_005094</name>
</gene>
<evidence type="ECO:0000256" key="2">
    <source>
        <dbReference type="ARBA" id="ARBA00004442"/>
    </source>
</evidence>
<reference evidence="15 16" key="1">
    <citation type="submission" date="2023-07" db="EMBL/GenBank/DDBJ databases">
        <title>Sorghum-associated microbial communities from plants grown in Nebraska, USA.</title>
        <authorList>
            <person name="Schachtman D."/>
        </authorList>
    </citation>
    <scope>NUCLEOTIDE SEQUENCE [LARGE SCALE GENOMIC DNA]</scope>
    <source>
        <strain evidence="15 16">DS1039</strain>
    </source>
</reference>
<dbReference type="InterPro" id="IPR005594">
    <property type="entry name" value="YadA_C"/>
</dbReference>
<comment type="subcellular location">
    <subcellularLocation>
        <location evidence="2">Cell outer membrane</location>
    </subcellularLocation>
    <subcellularLocation>
        <location evidence="1">Cell surface</location>
    </subcellularLocation>
</comment>
<feature type="domain" description="Trimeric autotransporter adhesin YadA-like stalk" evidence="13">
    <location>
        <begin position="1101"/>
        <end position="1144"/>
    </location>
</feature>
<feature type="domain" description="Trimeric autotransporter adhesin YadA-like head" evidence="12">
    <location>
        <begin position="880"/>
        <end position="906"/>
    </location>
</feature>
<dbReference type="Pfam" id="PF03895">
    <property type="entry name" value="YadA_anchor"/>
    <property type="match status" value="1"/>
</dbReference>
<feature type="domain" description="Trimeric autotransporter adhesin YadA-like stalk" evidence="13">
    <location>
        <begin position="1326"/>
        <end position="1369"/>
    </location>
</feature>
<feature type="domain" description="Trimeric autotransporter adhesin YadA-like stalk" evidence="13">
    <location>
        <begin position="1978"/>
        <end position="2008"/>
    </location>
</feature>
<feature type="domain" description="Trimeric autotransporter adhesin YadA-like stalk" evidence="13">
    <location>
        <begin position="1495"/>
        <end position="1533"/>
    </location>
</feature>
<feature type="domain" description="Trimeric autotransporter adhesin YadA-like stalk" evidence="13">
    <location>
        <begin position="2468"/>
        <end position="2502"/>
    </location>
</feature>
<evidence type="ECO:0000259" key="14">
    <source>
        <dbReference type="Pfam" id="PF13018"/>
    </source>
</evidence>
<feature type="domain" description="Trimeric autotransporter adhesin YadA-like stalk" evidence="13">
    <location>
        <begin position="2590"/>
        <end position="2629"/>
    </location>
</feature>
<feature type="domain" description="Trimeric autotransporter adhesin YadA-like C-terminal membrane anchor" evidence="11">
    <location>
        <begin position="2641"/>
        <end position="2699"/>
    </location>
</feature>
<dbReference type="SUPFAM" id="SSF101967">
    <property type="entry name" value="Adhesin YadA, collagen-binding domain"/>
    <property type="match status" value="10"/>
</dbReference>
<keyword evidence="7" id="KW-0732">Signal</keyword>
<evidence type="ECO:0000256" key="8">
    <source>
        <dbReference type="ARBA" id="ARBA00022927"/>
    </source>
</evidence>
<feature type="domain" description="Trimeric autotransporter adhesin YadA-like stalk" evidence="13">
    <location>
        <begin position="175"/>
        <end position="201"/>
    </location>
</feature>
<evidence type="ECO:0000256" key="4">
    <source>
        <dbReference type="ARBA" id="ARBA00022448"/>
    </source>
</evidence>
<feature type="domain" description="Trimeric autotransporter adhesin YadA-like head" evidence="12">
    <location>
        <begin position="1740"/>
        <end position="1760"/>
    </location>
</feature>
<feature type="domain" description="Trimeric autotransporter adhesin YadA-like head" evidence="12">
    <location>
        <begin position="853"/>
        <end position="878"/>
    </location>
</feature>
<feature type="domain" description="Trimeric autotransporter adhesin YadA-like head" evidence="12">
    <location>
        <begin position="1935"/>
        <end position="1960"/>
    </location>
</feature>
<feature type="domain" description="Trimeric autotransporter adhesin YadA-like stalk" evidence="13">
    <location>
        <begin position="1766"/>
        <end position="1801"/>
    </location>
</feature>
<evidence type="ECO:0000256" key="10">
    <source>
        <dbReference type="ARBA" id="ARBA00023237"/>
    </source>
</evidence>
<evidence type="ECO:0000313" key="15">
    <source>
        <dbReference type="EMBL" id="MDR6378373.1"/>
    </source>
</evidence>
<dbReference type="InterPro" id="IPR008640">
    <property type="entry name" value="Adhesin_Head_dom"/>
</dbReference>
<dbReference type="Proteomes" id="UP001185254">
    <property type="component" value="Unassembled WGS sequence"/>
</dbReference>
<comment type="caution">
    <text evidence="15">The sequence shown here is derived from an EMBL/GenBank/DDBJ whole genome shotgun (WGS) entry which is preliminary data.</text>
</comment>
<feature type="domain" description="Trimeric autotransporter adhesin YadA-like head" evidence="12">
    <location>
        <begin position="249"/>
        <end position="272"/>
    </location>
</feature>
<keyword evidence="4" id="KW-0813">Transport</keyword>
<feature type="domain" description="Trimeric autotransporter adhesin YadA-like stalk" evidence="13">
    <location>
        <begin position="954"/>
        <end position="991"/>
    </location>
</feature>
<feature type="domain" description="Trimeric autotransporter adhesin YadA-like stalk" evidence="13">
    <location>
        <begin position="283"/>
        <end position="320"/>
    </location>
</feature>
<feature type="domain" description="Trimeric autotransporter adhesin YadA-like head" evidence="12">
    <location>
        <begin position="1836"/>
        <end position="1858"/>
    </location>
</feature>
<proteinExistence type="inferred from homology"/>
<feature type="domain" description="Trimeric autotransporter adhesin YadA-like stalk" evidence="13">
    <location>
        <begin position="1614"/>
        <end position="1654"/>
    </location>
</feature>
<feature type="domain" description="Trimeric autotransporter adhesin YadA-like head" evidence="12">
    <location>
        <begin position="2547"/>
        <end position="2572"/>
    </location>
</feature>
<dbReference type="InterPro" id="IPR045584">
    <property type="entry name" value="Pilin-like"/>
</dbReference>
<feature type="domain" description="Trimeric autotransporter adhesin YadA-like head" evidence="12">
    <location>
        <begin position="1708"/>
        <end position="1734"/>
    </location>
</feature>
<feature type="domain" description="Trimeric autotransporter adhesin YadA-like stalk" evidence="13">
    <location>
        <begin position="1210"/>
        <end position="1249"/>
    </location>
</feature>
<feature type="domain" description="Trimeric autotransporter adhesin YadA-like stalk" evidence="13">
    <location>
        <begin position="2095"/>
        <end position="2135"/>
    </location>
</feature>
<keyword evidence="6" id="KW-0812">Transmembrane</keyword>
<comment type="similarity">
    <text evidence="3">Belongs to the autotransporter-2 (AT-2) (TC 1.B.40) family.</text>
</comment>
<keyword evidence="8" id="KW-0653">Protein transport</keyword>
<dbReference type="CDD" id="cd12820">
    <property type="entry name" value="LbR_YadA-like"/>
    <property type="match status" value="1"/>
</dbReference>
<organism evidence="15 16">
    <name type="scientific">Paraburkholderia caledonica</name>
    <dbReference type="NCBI Taxonomy" id="134536"/>
    <lineage>
        <taxon>Bacteria</taxon>
        <taxon>Pseudomonadati</taxon>
        <taxon>Pseudomonadota</taxon>
        <taxon>Betaproteobacteria</taxon>
        <taxon>Burkholderiales</taxon>
        <taxon>Burkholderiaceae</taxon>
        <taxon>Paraburkholderia</taxon>
    </lineage>
</organism>
<feature type="domain" description="Trimeric autotransporter adhesin YadA-like head" evidence="12">
    <location>
        <begin position="684"/>
        <end position="710"/>
    </location>
</feature>
<feature type="domain" description="ESPR" evidence="14">
    <location>
        <begin position="1"/>
        <end position="36"/>
    </location>
</feature>
<dbReference type="SUPFAM" id="SSF54523">
    <property type="entry name" value="Pili subunits"/>
    <property type="match status" value="1"/>
</dbReference>
<evidence type="ECO:0000259" key="13">
    <source>
        <dbReference type="Pfam" id="PF05662"/>
    </source>
</evidence>
<dbReference type="Gene3D" id="2.150.10.10">
    <property type="entry name" value="Serralysin-like metalloprotease, C-terminal"/>
    <property type="match status" value="11"/>
</dbReference>
<feature type="domain" description="Trimeric autotransporter adhesin YadA-like stalk" evidence="13">
    <location>
        <begin position="742"/>
        <end position="771"/>
    </location>
</feature>
<feature type="domain" description="Trimeric autotransporter adhesin YadA-like head" evidence="12">
    <location>
        <begin position="911"/>
        <end position="936"/>
    </location>
</feature>
<feature type="domain" description="Trimeric autotransporter adhesin YadA-like stalk" evidence="13">
    <location>
        <begin position="1435"/>
        <end position="1474"/>
    </location>
</feature>